<protein>
    <submittedName>
        <fullName evidence="2">Uncharacterized protein</fullName>
    </submittedName>
</protein>
<feature type="compositionally biased region" description="Pro residues" evidence="1">
    <location>
        <begin position="132"/>
        <end position="141"/>
    </location>
</feature>
<reference evidence="2 3" key="1">
    <citation type="journal article" date="2012" name="Eukaryot. Cell">
        <title>Draft genome sequence of CBS 2479, the standard type strain of Trichosporon asahii.</title>
        <authorList>
            <person name="Yang R.Y."/>
            <person name="Li H.T."/>
            <person name="Zhu H."/>
            <person name="Zhou G.P."/>
            <person name="Wang M."/>
            <person name="Wang L."/>
        </authorList>
    </citation>
    <scope>NUCLEOTIDE SEQUENCE [LARGE SCALE GENOMIC DNA]</scope>
    <source>
        <strain evidence="3">ATCC 90039 / CBS 2479 / JCM 2466 / KCTC 7840 / NCYC 2677 / UAMH 7654</strain>
    </source>
</reference>
<comment type="caution">
    <text evidence="2">The sequence shown here is derived from an EMBL/GenBank/DDBJ whole genome shotgun (WGS) entry which is preliminary data.</text>
</comment>
<dbReference type="EMBL" id="ALBS01000030">
    <property type="protein sequence ID" value="EJT52272.1"/>
    <property type="molecule type" value="Genomic_DNA"/>
</dbReference>
<proteinExistence type="predicted"/>
<dbReference type="KEGG" id="tasa:A1Q1_05482"/>
<dbReference type="AlphaFoldDB" id="J6FAP9"/>
<dbReference type="GeneID" id="25988994"/>
<gene>
    <name evidence="2" type="ORF">A1Q1_05482</name>
</gene>
<evidence type="ECO:0000313" key="2">
    <source>
        <dbReference type="EMBL" id="EJT52272.1"/>
    </source>
</evidence>
<dbReference type="HOGENOM" id="CLU_888999_0_0_1"/>
<feature type="region of interest" description="Disordered" evidence="1">
    <location>
        <begin position="121"/>
        <end position="144"/>
    </location>
</feature>
<dbReference type="RefSeq" id="XP_014183595.1">
    <property type="nucleotide sequence ID" value="XM_014328120.1"/>
</dbReference>
<evidence type="ECO:0000256" key="1">
    <source>
        <dbReference type="SAM" id="MobiDB-lite"/>
    </source>
</evidence>
<accession>J6FAP9</accession>
<sequence>MSRRPGQIDLGDSDNIPRLSTARYTGAPVECELCSWHERYPLKSFCHVHNVEFGDCFTFGPSTDRPWLAYSEDSSRMAARATPDQPDTVPLDVRRRQNQLAIAVIDTIRRALGDFNERRPLQPSLPVLGQRPPAPRDPPQLSPRLDGAPIWTGRSCNHCSLNNDYGSYVHIHMPERGLCWTFGERGDRAVSIPGPLHFPLGTEETEECRLKRRTWLEGRVRHTVMLFYWEQNHLARHRRDWRRRLKQEKLEGVEPSPAHGALVAGGMGATNTCANGRVRVTDIAVPGGLSKQCRYLRKRVAQREPSLAIAPAG</sequence>
<name>J6FAP9_TRIAS</name>
<dbReference type="VEuPathDB" id="FungiDB:A1Q1_05482"/>
<dbReference type="Proteomes" id="UP000002748">
    <property type="component" value="Unassembled WGS sequence"/>
</dbReference>
<evidence type="ECO:0000313" key="3">
    <source>
        <dbReference type="Proteomes" id="UP000002748"/>
    </source>
</evidence>
<organism evidence="2 3">
    <name type="scientific">Trichosporon asahii var. asahii (strain ATCC 90039 / CBS 2479 / JCM 2466 / KCTC 7840 / NBRC 103889/ NCYC 2677 / UAMH 7654)</name>
    <name type="common">Yeast</name>
    <dbReference type="NCBI Taxonomy" id="1186058"/>
    <lineage>
        <taxon>Eukaryota</taxon>
        <taxon>Fungi</taxon>
        <taxon>Dikarya</taxon>
        <taxon>Basidiomycota</taxon>
        <taxon>Agaricomycotina</taxon>
        <taxon>Tremellomycetes</taxon>
        <taxon>Trichosporonales</taxon>
        <taxon>Trichosporonaceae</taxon>
        <taxon>Trichosporon</taxon>
    </lineage>
</organism>